<organism evidence="3">
    <name type="scientific">Glycine max</name>
    <name type="common">Soybean</name>
    <name type="synonym">Glycine hispida</name>
    <dbReference type="NCBI Taxonomy" id="3847"/>
    <lineage>
        <taxon>Eukaryota</taxon>
        <taxon>Viridiplantae</taxon>
        <taxon>Streptophyta</taxon>
        <taxon>Embryophyta</taxon>
        <taxon>Tracheophyta</taxon>
        <taxon>Spermatophyta</taxon>
        <taxon>Magnoliopsida</taxon>
        <taxon>eudicotyledons</taxon>
        <taxon>Gunneridae</taxon>
        <taxon>Pentapetalae</taxon>
        <taxon>rosids</taxon>
        <taxon>fabids</taxon>
        <taxon>Fabales</taxon>
        <taxon>Fabaceae</taxon>
        <taxon>Papilionoideae</taxon>
        <taxon>50 kb inversion clade</taxon>
        <taxon>NPAAA clade</taxon>
        <taxon>indigoferoid/millettioid clade</taxon>
        <taxon>Phaseoleae</taxon>
        <taxon>Glycine</taxon>
        <taxon>Glycine subgen. Soja</taxon>
    </lineage>
</organism>
<dbReference type="InterPro" id="IPR051339">
    <property type="entry name" value="DnaJ_subfamily_B"/>
</dbReference>
<name>K7LFX5_SOYBN</name>
<dbReference type="PaxDb" id="3847-GLYMA09G38331.1"/>
<proteinExistence type="predicted"/>
<dbReference type="GO" id="GO:0051082">
    <property type="term" value="F:unfolded protein binding"/>
    <property type="evidence" value="ECO:0000318"/>
    <property type="project" value="GO_Central"/>
</dbReference>
<dbReference type="Proteomes" id="UP000008827">
    <property type="component" value="Chromosome 9"/>
</dbReference>
<dbReference type="eggNOG" id="KOG0714">
    <property type="taxonomic scope" value="Eukaryota"/>
</dbReference>
<protein>
    <recommendedName>
        <fullName evidence="2">Chaperone DnaJ C-terminal domain-containing protein</fullName>
    </recommendedName>
</protein>
<dbReference type="InterPro" id="IPR008971">
    <property type="entry name" value="HSP40/DnaJ_pept-bd"/>
</dbReference>
<reference evidence="3 4" key="1">
    <citation type="journal article" date="2010" name="Nature">
        <title>Genome sequence of the palaeopolyploid soybean.</title>
        <authorList>
            <person name="Schmutz J."/>
            <person name="Cannon S.B."/>
            <person name="Schlueter J."/>
            <person name="Ma J."/>
            <person name="Mitros T."/>
            <person name="Nelson W."/>
            <person name="Hyten D.L."/>
            <person name="Song Q."/>
            <person name="Thelen J.J."/>
            <person name="Cheng J."/>
            <person name="Xu D."/>
            <person name="Hellsten U."/>
            <person name="May G.D."/>
            <person name="Yu Y."/>
            <person name="Sakurai T."/>
            <person name="Umezawa T."/>
            <person name="Bhattacharyya M.K."/>
            <person name="Sandhu D."/>
            <person name="Valliyodan B."/>
            <person name="Lindquist E."/>
            <person name="Peto M."/>
            <person name="Grant D."/>
            <person name="Shu S."/>
            <person name="Goodstein D."/>
            <person name="Barry K."/>
            <person name="Futrell-Griggs M."/>
            <person name="Abernathy B."/>
            <person name="Du J."/>
            <person name="Tian Z."/>
            <person name="Zhu L."/>
            <person name="Gill N."/>
            <person name="Joshi T."/>
            <person name="Libault M."/>
            <person name="Sethuraman A."/>
            <person name="Zhang X.-C."/>
            <person name="Shinozaki K."/>
            <person name="Nguyen H.T."/>
            <person name="Wing R.A."/>
            <person name="Cregan P."/>
            <person name="Specht J."/>
            <person name="Grimwood J."/>
            <person name="Rokhsar D."/>
            <person name="Stacey G."/>
            <person name="Shoemaker R.C."/>
            <person name="Jackson S.A."/>
        </authorList>
    </citation>
    <scope>NUCLEOTIDE SEQUENCE [LARGE SCALE GENOMIC DNA]</scope>
    <source>
        <strain evidence="4">cv. Williams 82</strain>
        <tissue evidence="3">Callus</tissue>
    </source>
</reference>
<dbReference type="SUPFAM" id="SSF49493">
    <property type="entry name" value="HSP40/DnaJ peptide-binding domain"/>
    <property type="match status" value="2"/>
</dbReference>
<dbReference type="EMBL" id="CM000842">
    <property type="protein sequence ID" value="KRH40259.1"/>
    <property type="molecule type" value="Genomic_DNA"/>
</dbReference>
<dbReference type="PANTHER" id="PTHR24078">
    <property type="entry name" value="DNAJ HOMOLOG SUBFAMILY C MEMBER"/>
    <property type="match status" value="1"/>
</dbReference>
<gene>
    <name evidence="3" type="ORF">GLYMA_09G247800</name>
</gene>
<dbReference type="EnsemblPlants" id="KRH40259">
    <property type="protein sequence ID" value="KRH40259"/>
    <property type="gene ID" value="GLYMA_09G247800"/>
</dbReference>
<sequence>MGRGTEYKFSCTLEELYTGKTKNIKITREIADAKGMQVEETLRINVKPGWKKGMKFVFQEKEPHSVFIRDGNDLIVVQEISLDGRYVIVSHVTGSWIIALYINEVIRPDYEQVFPTLGMPFWEDPTKNGMLRIKFNIIFPIHPTADQKAQINKVLSLPS</sequence>
<dbReference type="GO" id="GO:0006457">
    <property type="term" value="P:protein folding"/>
    <property type="evidence" value="ECO:0007669"/>
    <property type="project" value="InterPro"/>
</dbReference>
<evidence type="ECO:0000313" key="4">
    <source>
        <dbReference type="EnsemblPlants" id="KRH40259"/>
    </source>
</evidence>
<dbReference type="GO" id="GO:0005829">
    <property type="term" value="C:cytosol"/>
    <property type="evidence" value="ECO:0000318"/>
    <property type="project" value="GO_Central"/>
</dbReference>
<dbReference type="InterPro" id="IPR002939">
    <property type="entry name" value="DnaJ_C"/>
</dbReference>
<keyword evidence="5" id="KW-1185">Reference proteome</keyword>
<dbReference type="Gene3D" id="2.60.260.20">
    <property type="entry name" value="Urease metallochaperone UreE, N-terminal domain"/>
    <property type="match status" value="1"/>
</dbReference>
<dbReference type="STRING" id="3847.K7LFX5"/>
<evidence type="ECO:0000313" key="3">
    <source>
        <dbReference type="EMBL" id="KRH40259.1"/>
    </source>
</evidence>
<dbReference type="Gramene" id="KRH40259">
    <property type="protein sequence ID" value="KRH40259"/>
    <property type="gene ID" value="GLYMA_09G247800"/>
</dbReference>
<keyword evidence="1" id="KW-0143">Chaperone</keyword>
<accession>K7LFX5</accession>
<evidence type="ECO:0000259" key="2">
    <source>
        <dbReference type="Pfam" id="PF01556"/>
    </source>
</evidence>
<dbReference type="InParanoid" id="K7LFX5"/>
<dbReference type="GO" id="GO:0051087">
    <property type="term" value="F:protein-folding chaperone binding"/>
    <property type="evidence" value="ECO:0000318"/>
    <property type="project" value="GO_Central"/>
</dbReference>
<evidence type="ECO:0000313" key="5">
    <source>
        <dbReference type="Proteomes" id="UP000008827"/>
    </source>
</evidence>
<dbReference type="SMR" id="K7LFX5"/>
<feature type="domain" description="Chaperone DnaJ C-terminal" evidence="2">
    <location>
        <begin position="6"/>
        <end position="61"/>
    </location>
</feature>
<dbReference type="Pfam" id="PF01556">
    <property type="entry name" value="DnaJ_C"/>
    <property type="match status" value="1"/>
</dbReference>
<dbReference type="OrthoDB" id="550424at2759"/>
<dbReference type="AlphaFoldDB" id="K7LFX5"/>
<evidence type="ECO:0000256" key="1">
    <source>
        <dbReference type="ARBA" id="ARBA00023186"/>
    </source>
</evidence>
<dbReference type="HOGENOM" id="CLU_017633_6_1_1"/>
<reference evidence="4" key="2">
    <citation type="submission" date="2018-02" db="UniProtKB">
        <authorList>
            <consortium name="EnsemblPlants"/>
        </authorList>
    </citation>
    <scope>IDENTIFICATION</scope>
    <source>
        <strain evidence="4">Williams 82</strain>
    </source>
</reference>
<dbReference type="PANTHER" id="PTHR24078:SF529">
    <property type="entry name" value="HEAT-SHOCK PROTEIN DNAJ"/>
    <property type="match status" value="1"/>
</dbReference>
<reference evidence="3" key="3">
    <citation type="submission" date="2018-07" db="EMBL/GenBank/DDBJ databases">
        <title>WGS assembly of Glycine max.</title>
        <authorList>
            <person name="Schmutz J."/>
            <person name="Cannon S."/>
            <person name="Schlueter J."/>
            <person name="Ma J."/>
            <person name="Mitros T."/>
            <person name="Nelson W."/>
            <person name="Hyten D."/>
            <person name="Song Q."/>
            <person name="Thelen J."/>
            <person name="Cheng J."/>
            <person name="Xu D."/>
            <person name="Hellsten U."/>
            <person name="May G."/>
            <person name="Yu Y."/>
            <person name="Sakurai T."/>
            <person name="Umezawa T."/>
            <person name="Bhattacharyya M."/>
            <person name="Sandhu D."/>
            <person name="Valliyodan B."/>
            <person name="Lindquist E."/>
            <person name="Peto M."/>
            <person name="Grant D."/>
            <person name="Shu S."/>
            <person name="Goodstein D."/>
            <person name="Barry K."/>
            <person name="Futrell-Griggs M."/>
            <person name="Abernathy B."/>
            <person name="Du J."/>
            <person name="Tian Z."/>
            <person name="Zhu L."/>
            <person name="Gill N."/>
            <person name="Joshi T."/>
            <person name="Libault M."/>
            <person name="Sethuraman A."/>
            <person name="Zhang X."/>
            <person name="Shinozaki K."/>
            <person name="Nguyen H."/>
            <person name="Wing R."/>
            <person name="Cregan P."/>
            <person name="Specht J."/>
            <person name="Grimwood J."/>
            <person name="Rokhsar D."/>
            <person name="Stacey G."/>
            <person name="Shoemaker R."/>
            <person name="Jackson S."/>
        </authorList>
    </citation>
    <scope>NUCLEOTIDE SEQUENCE</scope>
    <source>
        <tissue evidence="3">Callus</tissue>
    </source>
</reference>